<reference evidence="1 2" key="1">
    <citation type="submission" date="2018-11" db="EMBL/GenBank/DDBJ databases">
        <title>Complete genome sequence of Paenibacillus baekrokdamisoli strain KCTC 33723.</title>
        <authorList>
            <person name="Kang S.W."/>
            <person name="Lee K.C."/>
            <person name="Kim K.K."/>
            <person name="Kim J.S."/>
            <person name="Kim D.S."/>
            <person name="Ko S.H."/>
            <person name="Yang S.H."/>
            <person name="Lee J.S."/>
        </authorList>
    </citation>
    <scope>NUCLEOTIDE SEQUENCE [LARGE SCALE GENOMIC DNA]</scope>
    <source>
        <strain evidence="1 2">KCTC 33723</strain>
    </source>
</reference>
<dbReference type="InterPro" id="IPR008000">
    <property type="entry name" value="Rham/fucose_mutarotase"/>
</dbReference>
<dbReference type="InterPro" id="IPR011008">
    <property type="entry name" value="Dimeric_a/b-barrel"/>
</dbReference>
<evidence type="ECO:0000313" key="1">
    <source>
        <dbReference type="EMBL" id="BBH19497.1"/>
    </source>
</evidence>
<protein>
    <submittedName>
        <fullName evidence="1">Uncharacterized protein</fullName>
    </submittedName>
</protein>
<dbReference type="RefSeq" id="WP_125653864.1">
    <property type="nucleotide sequence ID" value="NZ_AP019308.1"/>
</dbReference>
<dbReference type="GO" id="GO:0016857">
    <property type="term" value="F:racemase and epimerase activity, acting on carbohydrates and derivatives"/>
    <property type="evidence" value="ECO:0007669"/>
    <property type="project" value="InterPro"/>
</dbReference>
<dbReference type="Proteomes" id="UP000275368">
    <property type="component" value="Chromosome"/>
</dbReference>
<proteinExistence type="predicted"/>
<name>A0A3G9IKP4_9BACL</name>
<dbReference type="EMBL" id="AP019308">
    <property type="protein sequence ID" value="BBH19497.1"/>
    <property type="molecule type" value="Genomic_DNA"/>
</dbReference>
<dbReference type="KEGG" id="pbk:Back11_08420"/>
<dbReference type="SUPFAM" id="SSF54909">
    <property type="entry name" value="Dimeric alpha+beta barrel"/>
    <property type="match status" value="1"/>
</dbReference>
<dbReference type="OrthoDB" id="3826869at2"/>
<dbReference type="AlphaFoldDB" id="A0A3G9IKP4"/>
<dbReference type="Pfam" id="PF05336">
    <property type="entry name" value="rhaM"/>
    <property type="match status" value="1"/>
</dbReference>
<accession>A0A3G9IKP4</accession>
<sequence>MNVKTKREIRVARLHRESIGEYRHLHDHIPEQNVNHIIEAGYTELQIFLLDDLLIMLTELDPSQVILDRVIDEHAEREWHEKTGSCFETVWQQSEKIFDLQELLLYKKLKKVQLLL</sequence>
<evidence type="ECO:0000313" key="2">
    <source>
        <dbReference type="Proteomes" id="UP000275368"/>
    </source>
</evidence>
<organism evidence="1 2">
    <name type="scientific">Paenibacillus baekrokdamisoli</name>
    <dbReference type="NCBI Taxonomy" id="1712516"/>
    <lineage>
        <taxon>Bacteria</taxon>
        <taxon>Bacillati</taxon>
        <taxon>Bacillota</taxon>
        <taxon>Bacilli</taxon>
        <taxon>Bacillales</taxon>
        <taxon>Paenibacillaceae</taxon>
        <taxon>Paenibacillus</taxon>
    </lineage>
</organism>
<keyword evidence="2" id="KW-1185">Reference proteome</keyword>
<gene>
    <name evidence="1" type="ORF">Back11_08420</name>
</gene>
<dbReference type="Gene3D" id="3.30.70.100">
    <property type="match status" value="1"/>
</dbReference>